<protein>
    <submittedName>
        <fullName evidence="1">Uncharacterized protein</fullName>
    </submittedName>
</protein>
<keyword evidence="2" id="KW-1185">Reference proteome</keyword>
<dbReference type="RefSeq" id="WP_379985581.1">
    <property type="nucleotide sequence ID" value="NZ_JADIKD010000011.1"/>
</dbReference>
<evidence type="ECO:0000313" key="2">
    <source>
        <dbReference type="Proteomes" id="UP001620408"/>
    </source>
</evidence>
<reference evidence="1 2" key="1">
    <citation type="submission" date="2020-10" db="EMBL/GenBank/DDBJ databases">
        <title>Phylogeny of dyella-like bacteria.</title>
        <authorList>
            <person name="Fu J."/>
        </authorList>
    </citation>
    <scope>NUCLEOTIDE SEQUENCE [LARGE SCALE GENOMIC DNA]</scope>
    <source>
        <strain evidence="1 2">BB4</strain>
    </source>
</reference>
<accession>A0ABW8K6U0</accession>
<dbReference type="EMBL" id="JADIKD010000011">
    <property type="protein sequence ID" value="MFK2918609.1"/>
    <property type="molecule type" value="Genomic_DNA"/>
</dbReference>
<dbReference type="Proteomes" id="UP001620408">
    <property type="component" value="Unassembled WGS sequence"/>
</dbReference>
<sequence>MPNAEEEAVIVRSVIQEMSEDILSKIHVLEDELTEAISHARSGEYDGNEIGQGELVLFMYGPNAESLLASVEAKLRESELTRLSLITIRYGGPGAPTRIVRLSDVKLM</sequence>
<gene>
    <name evidence="1" type="ORF">ISS97_15145</name>
</gene>
<comment type="caution">
    <text evidence="1">The sequence shown here is derived from an EMBL/GenBank/DDBJ whole genome shotgun (WGS) entry which is preliminary data.</text>
</comment>
<name>A0ABW8K6U0_9GAMM</name>
<organism evidence="1 2">
    <name type="scientific">Dyella koreensis</name>
    <dbReference type="NCBI Taxonomy" id="311235"/>
    <lineage>
        <taxon>Bacteria</taxon>
        <taxon>Pseudomonadati</taxon>
        <taxon>Pseudomonadota</taxon>
        <taxon>Gammaproteobacteria</taxon>
        <taxon>Lysobacterales</taxon>
        <taxon>Rhodanobacteraceae</taxon>
        <taxon>Dyella</taxon>
    </lineage>
</organism>
<evidence type="ECO:0000313" key="1">
    <source>
        <dbReference type="EMBL" id="MFK2918609.1"/>
    </source>
</evidence>
<proteinExistence type="predicted"/>